<feature type="binding site" evidence="17">
    <location>
        <position position="212"/>
    </location>
    <ligand>
        <name>Ca(2+)</name>
        <dbReference type="ChEBI" id="CHEBI:29108"/>
        <label>2</label>
    </ligand>
</feature>
<protein>
    <recommendedName>
        <fullName evidence="5 20">Peroxidase</fullName>
        <ecNumber evidence="5 20">1.11.1.7</ecNumber>
    </recommendedName>
</protein>
<feature type="binding site" description="axial binding residue" evidence="17">
    <location>
        <position position="211"/>
    </location>
    <ligand>
        <name>heme b</name>
        <dbReference type="ChEBI" id="CHEBI:60344"/>
    </ligand>
    <ligandPart>
        <name>Fe</name>
        <dbReference type="ChEBI" id="CHEBI:18248"/>
    </ligandPart>
</feature>
<reference evidence="23" key="1">
    <citation type="journal article" date="2018" name="Nat. Plants">
        <title>Whole-genome landscape of Medicago truncatula symbiotic genes.</title>
        <authorList>
            <person name="Pecrix Y."/>
            <person name="Staton S.E."/>
            <person name="Sallet E."/>
            <person name="Lelandais-Briere C."/>
            <person name="Moreau S."/>
            <person name="Carrere S."/>
            <person name="Blein T."/>
            <person name="Jardinaud M.F."/>
            <person name="Latrasse D."/>
            <person name="Zouine M."/>
            <person name="Zahm M."/>
            <person name="Kreplak J."/>
            <person name="Mayjonade B."/>
            <person name="Satge C."/>
            <person name="Perez M."/>
            <person name="Cauet S."/>
            <person name="Marande W."/>
            <person name="Chantry-Darmon C."/>
            <person name="Lopez-Roques C."/>
            <person name="Bouchez O."/>
            <person name="Berard A."/>
            <person name="Debelle F."/>
            <person name="Munos S."/>
            <person name="Bendahmane A."/>
            <person name="Berges H."/>
            <person name="Niebel A."/>
            <person name="Buitink J."/>
            <person name="Frugier F."/>
            <person name="Benhamed M."/>
            <person name="Crespi M."/>
            <person name="Gouzy J."/>
            <person name="Gamas P."/>
        </authorList>
    </citation>
    <scope>NUCLEOTIDE SEQUENCE [LARGE SCALE GENOMIC DNA]</scope>
    <source>
        <strain evidence="23">cv. Jemalong A17</strain>
    </source>
</reference>
<evidence type="ECO:0000256" key="13">
    <source>
        <dbReference type="ARBA" id="ARBA00023157"/>
    </source>
</evidence>
<dbReference type="GO" id="GO:0005576">
    <property type="term" value="C:extracellular region"/>
    <property type="evidence" value="ECO:0007669"/>
    <property type="project" value="UniProtKB-SubCell"/>
</dbReference>
<evidence type="ECO:0000256" key="16">
    <source>
        <dbReference type="PIRSR" id="PIRSR600823-2"/>
    </source>
</evidence>
<dbReference type="InterPro" id="IPR000823">
    <property type="entry name" value="Peroxidase_pln"/>
</dbReference>
<feature type="binding site" evidence="17">
    <location>
        <position position="256"/>
    </location>
    <ligand>
        <name>Ca(2+)</name>
        <dbReference type="ChEBI" id="CHEBI:29108"/>
        <label>2</label>
    </ligand>
</feature>
<feature type="binding site" evidence="16">
    <location>
        <position position="181"/>
    </location>
    <ligand>
        <name>substrate</name>
    </ligand>
</feature>
<evidence type="ECO:0000313" key="23">
    <source>
        <dbReference type="Proteomes" id="UP000265566"/>
    </source>
</evidence>
<comment type="cofactor">
    <cofactor evidence="17 20">
        <name>heme b</name>
        <dbReference type="ChEBI" id="CHEBI:60344"/>
    </cofactor>
    <text evidence="17 20">Binds 1 heme b (iron(II)-protoporphyrin IX) group per subunit.</text>
</comment>
<comment type="subcellular location">
    <subcellularLocation>
        <location evidence="3 20">Secreted</location>
    </subcellularLocation>
</comment>
<name>A0A396HDA9_MEDTR</name>
<feature type="domain" description="Plant heme peroxidase family profile" evidence="21">
    <location>
        <begin position="44"/>
        <end position="336"/>
    </location>
</feature>
<evidence type="ECO:0000256" key="20">
    <source>
        <dbReference type="RuleBase" id="RU362060"/>
    </source>
</evidence>
<feature type="binding site" evidence="17">
    <location>
        <position position="91"/>
    </location>
    <ligand>
        <name>Ca(2+)</name>
        <dbReference type="ChEBI" id="CHEBI:29108"/>
        <label>1</label>
    </ligand>
</feature>
<keyword evidence="8 17" id="KW-0479">Metal-binding</keyword>
<dbReference type="EC" id="1.11.1.7" evidence="5 20"/>
<keyword evidence="12 17" id="KW-0408">Iron</keyword>
<feature type="binding site" evidence="17">
    <location>
        <position position="264"/>
    </location>
    <ligand>
        <name>Ca(2+)</name>
        <dbReference type="ChEBI" id="CHEBI:29108"/>
        <label>2</label>
    </ligand>
</feature>
<feature type="active site" description="Proton acceptor" evidence="15">
    <location>
        <position position="85"/>
    </location>
</feature>
<keyword evidence="7 20" id="KW-0349">Heme</keyword>
<dbReference type="PRINTS" id="PR00461">
    <property type="entry name" value="PLPEROXIDASE"/>
</dbReference>
<dbReference type="Proteomes" id="UP000265566">
    <property type="component" value="Chromosome 6"/>
</dbReference>
<dbReference type="PANTHER" id="PTHR31517:SF48">
    <property type="entry name" value="PEROXIDASE 16-RELATED"/>
    <property type="match status" value="1"/>
</dbReference>
<evidence type="ECO:0000259" key="21">
    <source>
        <dbReference type="PROSITE" id="PS50873"/>
    </source>
</evidence>
<evidence type="ECO:0000256" key="3">
    <source>
        <dbReference type="ARBA" id="ARBA00004613"/>
    </source>
</evidence>
<keyword evidence="20" id="KW-0376">Hydrogen peroxide</keyword>
<dbReference type="GO" id="GO:0140825">
    <property type="term" value="F:lactoperoxidase activity"/>
    <property type="evidence" value="ECO:0007669"/>
    <property type="project" value="UniProtKB-EC"/>
</dbReference>
<keyword evidence="13 19" id="KW-1015">Disulfide bond</keyword>
<keyword evidence="14" id="KW-0325">Glycoprotein</keyword>
<dbReference type="GO" id="GO:0020037">
    <property type="term" value="F:heme binding"/>
    <property type="evidence" value="ECO:0007669"/>
    <property type="project" value="UniProtKB-UniRule"/>
</dbReference>
<feature type="site" description="Transition state stabilizer" evidence="18">
    <location>
        <position position="81"/>
    </location>
</feature>
<evidence type="ECO:0000256" key="4">
    <source>
        <dbReference type="ARBA" id="ARBA00006873"/>
    </source>
</evidence>
<dbReference type="AlphaFoldDB" id="A0A396HDA9"/>
<dbReference type="PRINTS" id="PR00458">
    <property type="entry name" value="PEROXIDASE"/>
</dbReference>
<evidence type="ECO:0000256" key="18">
    <source>
        <dbReference type="PIRSR" id="PIRSR600823-4"/>
    </source>
</evidence>
<keyword evidence="11 20" id="KW-0560">Oxidoreductase</keyword>
<comment type="cofactor">
    <cofactor evidence="17 20">
        <name>Ca(2+)</name>
        <dbReference type="ChEBI" id="CHEBI:29108"/>
    </cofactor>
    <text evidence="17 20">Binds 2 calcium ions per subunit.</text>
</comment>
<feature type="binding site" evidence="17">
    <location>
        <position position="259"/>
    </location>
    <ligand>
        <name>Ca(2+)</name>
        <dbReference type="ChEBI" id="CHEBI:29108"/>
        <label>2</label>
    </ligand>
</feature>
<dbReference type="PROSITE" id="PS00436">
    <property type="entry name" value="PEROXIDASE_2"/>
    <property type="match status" value="1"/>
</dbReference>
<evidence type="ECO:0000256" key="8">
    <source>
        <dbReference type="ARBA" id="ARBA00022723"/>
    </source>
</evidence>
<feature type="disulfide bond" evidence="19">
    <location>
        <begin position="87"/>
        <end position="92"/>
    </location>
</feature>
<feature type="binding site" evidence="17">
    <location>
        <position position="86"/>
    </location>
    <ligand>
        <name>Ca(2+)</name>
        <dbReference type="ChEBI" id="CHEBI:29108"/>
        <label>1</label>
    </ligand>
</feature>
<keyword evidence="6 20" id="KW-0575">Peroxidase</keyword>
<dbReference type="FunFam" id="1.10.520.10:FF:000009">
    <property type="entry name" value="Peroxidase"/>
    <property type="match status" value="1"/>
</dbReference>
<evidence type="ECO:0000256" key="9">
    <source>
        <dbReference type="ARBA" id="ARBA00022729"/>
    </source>
</evidence>
<dbReference type="GO" id="GO:0006979">
    <property type="term" value="P:response to oxidative stress"/>
    <property type="evidence" value="ECO:0007669"/>
    <property type="project" value="UniProtKB-UniRule"/>
</dbReference>
<dbReference type="GO" id="GO:0042744">
    <property type="term" value="P:hydrogen peroxide catabolic process"/>
    <property type="evidence" value="ECO:0007669"/>
    <property type="project" value="UniProtKB-KW"/>
</dbReference>
<feature type="disulfide bond" evidence="19">
    <location>
        <begin position="218"/>
        <end position="244"/>
    </location>
</feature>
<feature type="disulfide bond" evidence="19">
    <location>
        <begin position="140"/>
        <end position="332"/>
    </location>
</feature>
<comment type="similarity">
    <text evidence="20">Belongs to the peroxidase family. Classical plant (class III) peroxidase subfamily.</text>
</comment>
<keyword evidence="10 17" id="KW-0106">Calcium</keyword>
<keyword evidence="9" id="KW-0732">Signal</keyword>
<dbReference type="Gene3D" id="1.10.420.10">
    <property type="entry name" value="Peroxidase, domain 2"/>
    <property type="match status" value="1"/>
</dbReference>
<evidence type="ECO:0000256" key="5">
    <source>
        <dbReference type="ARBA" id="ARBA00012313"/>
    </source>
</evidence>
<dbReference type="InterPro" id="IPR019793">
    <property type="entry name" value="Peroxidases_heam-ligand_BS"/>
</dbReference>
<evidence type="ECO:0000256" key="12">
    <source>
        <dbReference type="ARBA" id="ARBA00023004"/>
    </source>
</evidence>
<evidence type="ECO:0000256" key="15">
    <source>
        <dbReference type="PIRSR" id="PIRSR600823-1"/>
    </source>
</evidence>
<dbReference type="Pfam" id="PF00141">
    <property type="entry name" value="peroxidase"/>
    <property type="match status" value="1"/>
</dbReference>
<accession>A0A396HDA9</accession>
<dbReference type="InterPro" id="IPR033905">
    <property type="entry name" value="Secretory_peroxidase"/>
</dbReference>
<evidence type="ECO:0000256" key="10">
    <source>
        <dbReference type="ARBA" id="ARBA00022837"/>
    </source>
</evidence>
<feature type="binding site" evidence="17">
    <location>
        <position position="89"/>
    </location>
    <ligand>
        <name>Ca(2+)</name>
        <dbReference type="ChEBI" id="CHEBI:29108"/>
        <label>1</label>
    </ligand>
</feature>
<feature type="disulfide bond" evidence="19">
    <location>
        <begin position="54"/>
        <end position="134"/>
    </location>
</feature>
<dbReference type="PANTHER" id="PTHR31517">
    <property type="match status" value="1"/>
</dbReference>
<dbReference type="InterPro" id="IPR019794">
    <property type="entry name" value="Peroxidases_AS"/>
</dbReference>
<feature type="binding site" evidence="17">
    <location>
        <position position="106"/>
    </location>
    <ligand>
        <name>Ca(2+)</name>
        <dbReference type="ChEBI" id="CHEBI:29108"/>
        <label>1</label>
    </ligand>
</feature>
<dbReference type="FunFam" id="1.10.420.10:FF:000006">
    <property type="entry name" value="Peroxidase"/>
    <property type="match status" value="1"/>
</dbReference>
<keyword evidence="20" id="KW-0964">Secreted</keyword>
<evidence type="ECO:0000256" key="7">
    <source>
        <dbReference type="ARBA" id="ARBA00022617"/>
    </source>
</evidence>
<dbReference type="PROSITE" id="PS00435">
    <property type="entry name" value="PEROXIDASE_1"/>
    <property type="match status" value="1"/>
</dbReference>
<comment type="caution">
    <text evidence="22">The sequence shown here is derived from an EMBL/GenBank/DDBJ whole genome shotgun (WGS) entry which is preliminary data.</text>
</comment>
<dbReference type="InterPro" id="IPR002016">
    <property type="entry name" value="Haem_peroxidase"/>
</dbReference>
<dbReference type="SUPFAM" id="SSF48113">
    <property type="entry name" value="Heme-dependent peroxidases"/>
    <property type="match status" value="1"/>
</dbReference>
<dbReference type="EMBL" id="PSQE01000006">
    <property type="protein sequence ID" value="RHN51310.1"/>
    <property type="molecule type" value="Genomic_DNA"/>
</dbReference>
<comment type="similarity">
    <text evidence="4">Belongs to the peroxidase family. Ascorbate peroxidase subfamily.</text>
</comment>
<dbReference type="InterPro" id="IPR010255">
    <property type="entry name" value="Haem_peroxidase_sf"/>
</dbReference>
<evidence type="ECO:0000256" key="11">
    <source>
        <dbReference type="ARBA" id="ARBA00023002"/>
    </source>
</evidence>
<organism evidence="22 23">
    <name type="scientific">Medicago truncatula</name>
    <name type="common">Barrel medic</name>
    <name type="synonym">Medicago tribuloides</name>
    <dbReference type="NCBI Taxonomy" id="3880"/>
    <lineage>
        <taxon>Eukaryota</taxon>
        <taxon>Viridiplantae</taxon>
        <taxon>Streptophyta</taxon>
        <taxon>Embryophyta</taxon>
        <taxon>Tracheophyta</taxon>
        <taxon>Spermatophyta</taxon>
        <taxon>Magnoliopsida</taxon>
        <taxon>eudicotyledons</taxon>
        <taxon>Gunneridae</taxon>
        <taxon>Pentapetalae</taxon>
        <taxon>rosids</taxon>
        <taxon>fabids</taxon>
        <taxon>Fabales</taxon>
        <taxon>Fabaceae</taxon>
        <taxon>Papilionoideae</taxon>
        <taxon>50 kb inversion clade</taxon>
        <taxon>NPAAA clade</taxon>
        <taxon>Hologalegina</taxon>
        <taxon>IRL clade</taxon>
        <taxon>Trifolieae</taxon>
        <taxon>Medicago</taxon>
    </lineage>
</organism>
<evidence type="ECO:0000256" key="17">
    <source>
        <dbReference type="PIRSR" id="PIRSR600823-3"/>
    </source>
</evidence>
<dbReference type="GO" id="GO:0046872">
    <property type="term" value="F:metal ion binding"/>
    <property type="evidence" value="ECO:0007669"/>
    <property type="project" value="UniProtKB-UniRule"/>
</dbReference>
<evidence type="ECO:0000256" key="2">
    <source>
        <dbReference type="ARBA" id="ARBA00002322"/>
    </source>
</evidence>
<proteinExistence type="inferred from homology"/>
<evidence type="ECO:0000256" key="1">
    <source>
        <dbReference type="ARBA" id="ARBA00000189"/>
    </source>
</evidence>
<evidence type="ECO:0000256" key="19">
    <source>
        <dbReference type="PIRSR" id="PIRSR600823-5"/>
    </source>
</evidence>
<comment type="function">
    <text evidence="2">Removal of H(2)O(2), oxidation of toxic reductants, biosynthesis and degradation of lignin, suberization, auxin catabolism, response to environmental stresses such as wounding, pathogen attack and oxidative stress. These functions might be dependent on each isozyme/isoform in each plant tissue.</text>
</comment>
<dbReference type="Gene3D" id="1.10.520.10">
    <property type="match status" value="1"/>
</dbReference>
<dbReference type="CDD" id="cd00693">
    <property type="entry name" value="secretory_peroxidase"/>
    <property type="match status" value="1"/>
</dbReference>
<dbReference type="PROSITE" id="PS50873">
    <property type="entry name" value="PEROXIDASE_4"/>
    <property type="match status" value="1"/>
</dbReference>
<comment type="catalytic activity">
    <reaction evidence="1 20">
        <text>2 a phenolic donor + H2O2 = 2 a phenolic radical donor + 2 H2O</text>
        <dbReference type="Rhea" id="RHEA:56136"/>
        <dbReference type="ChEBI" id="CHEBI:15377"/>
        <dbReference type="ChEBI" id="CHEBI:16240"/>
        <dbReference type="ChEBI" id="CHEBI:139520"/>
        <dbReference type="ChEBI" id="CHEBI:139521"/>
        <dbReference type="EC" id="1.11.1.7"/>
    </reaction>
</comment>
<dbReference type="Gramene" id="rna35726">
    <property type="protein sequence ID" value="RHN51310.1"/>
    <property type="gene ID" value="gene35726"/>
</dbReference>
<feature type="binding site" evidence="17">
    <location>
        <position position="95"/>
    </location>
    <ligand>
        <name>Ca(2+)</name>
        <dbReference type="ChEBI" id="CHEBI:29108"/>
        <label>1</label>
    </ligand>
</feature>
<evidence type="ECO:0000313" key="22">
    <source>
        <dbReference type="EMBL" id="RHN51310.1"/>
    </source>
</evidence>
<evidence type="ECO:0000256" key="6">
    <source>
        <dbReference type="ARBA" id="ARBA00022559"/>
    </source>
</evidence>
<feature type="binding site" evidence="17">
    <location>
        <position position="93"/>
    </location>
    <ligand>
        <name>Ca(2+)</name>
        <dbReference type="ChEBI" id="CHEBI:29108"/>
        <label>1</label>
    </ligand>
</feature>
<evidence type="ECO:0000256" key="14">
    <source>
        <dbReference type="ARBA" id="ARBA00023180"/>
    </source>
</evidence>
<sequence length="338" mass="37459">MSKNMARFCCLDTYSYALFFISSLVLAFHFHASEAQAHPQVVKGLSFSFFSKTCPNLETVVRDHLSKVLKKDNGQAPGLLRIFFHDCFVTGCDGSILLDAKGGKDEKGEIKNVGIRKEALRTIDDIRSIVHNKCGRIVSCADITVLAAREAVFQSGGPLIKVPLGRRDSLTFNTKATSKIPSPFKKTNETIKTFAEQNFDVTDVVALSGAHTFGRAHCSTFSKRLSSKDPTMEKSLAKSLKTRCPNASSDNTANLDLRTPTFFDNKYYLELMNSRGLFTSDQDLFNDKRTKGLVTSFANNQKLFFEKFSVAITKMSQLSVLTGNQGEIRAKCNVVNTK</sequence>
<gene>
    <name evidence="22" type="ORF">MtrunA17_Chr6g0467161</name>
</gene>